<organism evidence="3 4">
    <name type="scientific">Maribacter ulvicola</name>
    <dbReference type="NCBI Taxonomy" id="228959"/>
    <lineage>
        <taxon>Bacteria</taxon>
        <taxon>Pseudomonadati</taxon>
        <taxon>Bacteroidota</taxon>
        <taxon>Flavobacteriia</taxon>
        <taxon>Flavobacteriales</taxon>
        <taxon>Flavobacteriaceae</taxon>
        <taxon>Maribacter</taxon>
    </lineage>
</organism>
<feature type="transmembrane region" description="Helical" evidence="2">
    <location>
        <begin position="31"/>
        <end position="50"/>
    </location>
</feature>
<name>A0A1N6RBX5_9FLAO</name>
<dbReference type="GO" id="GO:0015996">
    <property type="term" value="P:chlorophyll catabolic process"/>
    <property type="evidence" value="ECO:0007669"/>
    <property type="project" value="TreeGrafter"/>
</dbReference>
<dbReference type="AlphaFoldDB" id="A0A1N6RBX5"/>
<feature type="region of interest" description="Disordered" evidence="1">
    <location>
        <begin position="646"/>
        <end position="676"/>
    </location>
</feature>
<dbReference type="STRING" id="228959.SAMN05421797_1011221"/>
<feature type="compositionally biased region" description="Basic and acidic residues" evidence="1">
    <location>
        <begin position="646"/>
        <end position="656"/>
    </location>
</feature>
<dbReference type="PANTHER" id="PTHR33428">
    <property type="entry name" value="CHLOROPHYLLASE-2, CHLOROPLASTIC"/>
    <property type="match status" value="1"/>
</dbReference>
<dbReference type="EMBL" id="FTMA01000001">
    <property type="protein sequence ID" value="SIQ26317.1"/>
    <property type="molecule type" value="Genomic_DNA"/>
</dbReference>
<keyword evidence="3" id="KW-0378">Hydrolase</keyword>
<dbReference type="InterPro" id="IPR029058">
    <property type="entry name" value="AB_hydrolase_fold"/>
</dbReference>
<dbReference type="RefSeq" id="WP_076547370.1">
    <property type="nucleotide sequence ID" value="NZ_FTMA01000001.1"/>
</dbReference>
<evidence type="ECO:0000256" key="2">
    <source>
        <dbReference type="SAM" id="Phobius"/>
    </source>
</evidence>
<evidence type="ECO:0000256" key="1">
    <source>
        <dbReference type="SAM" id="MobiDB-lite"/>
    </source>
</evidence>
<dbReference type="PANTHER" id="PTHR33428:SF2">
    <property type="entry name" value="CHLOROPHYLLASE-2"/>
    <property type="match status" value="1"/>
</dbReference>
<dbReference type="GO" id="GO:0047746">
    <property type="term" value="F:chlorophyllase activity"/>
    <property type="evidence" value="ECO:0007669"/>
    <property type="project" value="TreeGrafter"/>
</dbReference>
<keyword evidence="2" id="KW-1133">Transmembrane helix</keyword>
<proteinExistence type="predicted"/>
<dbReference type="SUPFAM" id="SSF53474">
    <property type="entry name" value="alpha/beta-Hydrolases"/>
    <property type="match status" value="1"/>
</dbReference>
<dbReference type="OrthoDB" id="9808543at2"/>
<evidence type="ECO:0000313" key="4">
    <source>
        <dbReference type="Proteomes" id="UP000186953"/>
    </source>
</evidence>
<feature type="transmembrane region" description="Helical" evidence="2">
    <location>
        <begin position="111"/>
        <end position="129"/>
    </location>
</feature>
<accession>A0A1N6RBX5</accession>
<feature type="transmembrane region" description="Helical" evidence="2">
    <location>
        <begin position="56"/>
        <end position="75"/>
    </location>
</feature>
<dbReference type="ESTHER" id="9flao-a0a1n6rbx5">
    <property type="family name" value="Chlorophyllase"/>
</dbReference>
<protein>
    <submittedName>
        <fullName evidence="3">Dienelactone hydrolase</fullName>
    </submittedName>
</protein>
<keyword evidence="2" id="KW-0472">Membrane</keyword>
<reference evidence="4" key="1">
    <citation type="submission" date="2017-01" db="EMBL/GenBank/DDBJ databases">
        <authorList>
            <person name="Varghese N."/>
            <person name="Submissions S."/>
        </authorList>
    </citation>
    <scope>NUCLEOTIDE SEQUENCE [LARGE SCALE GENOMIC DNA]</scope>
    <source>
        <strain evidence="4">DSM 15366</strain>
    </source>
</reference>
<evidence type="ECO:0000313" key="3">
    <source>
        <dbReference type="EMBL" id="SIQ26317.1"/>
    </source>
</evidence>
<feature type="transmembrane region" description="Helical" evidence="2">
    <location>
        <begin position="141"/>
        <end position="163"/>
    </location>
</feature>
<sequence length="776" mass="87986">MKKIYNQTLKWIHTLLRTITPGKNATRGASFGLLTVSIILWVIYSIHIYLKLNDPWILLLSLLLVFLSIFFALALRWGLRVLNKVPPYYQLAVCIASPLLIIMGFTWITPAIIFVLSSLCGAAIFVLLRSKFQNLSNIKKLITAFGILFSFGGLIGLGILYFYDGFDKNQLTNQAKSPKSNISPINAISPSTKGAYSVQKITYGSGKDLNRLEFGSEVDMITESVNGIAFTDKWTGFGGWWRKRHFGFDSKSLPINARVWYPEGKGPFPLALIVHGNHDMQDYSDSGYGYLGELLASKGIILASVDQNFLNESWSNSTGGLNKENDARAWLLLEHLKVWHKWNKTNDHLFYQKIDTSNIALMGHSRGGEAVAHAAMFNQLPFYPDDATIPFNYNYNIKSIVAIAPVDGQYEPAGSRTELKDIDYFTLHGSQDADVSSYMGSQQYERITFKDSLYHFKSGLYIYGANHGQFNESWGKNDTDNPFIGLFNLQPLLSAKNQQKIAKVYISAFLDITLKNKKEYLPLFVDARKGKAWLPETIYLNQFEDSNLQTLTNFDEDFDVSTTTLSNGSIYTKNLSIWREQEIKLNWQKKGSRALFLGWDYNDKNQTSPFESVPDSLIASYNIDFSSIPIDSSSVLVFSMAESKKSSPQKSKEKMTRKGNILDGNRTTNDKNKTSGNESIDFTIQLSDADDHKISFPISEFSPLQNEIRVMLMKTDLLRNNYQSEKVFQTFYFPIKEFQSYNSKLDLSKIERVKFIFDKNETGGVIIDNIGFMKVL</sequence>
<keyword evidence="4" id="KW-1185">Reference proteome</keyword>
<dbReference type="Gene3D" id="3.40.50.1820">
    <property type="entry name" value="alpha/beta hydrolase"/>
    <property type="match status" value="1"/>
</dbReference>
<feature type="transmembrane region" description="Helical" evidence="2">
    <location>
        <begin position="87"/>
        <end position="105"/>
    </location>
</feature>
<dbReference type="Gene3D" id="2.60.120.430">
    <property type="entry name" value="Galactose-binding lectin"/>
    <property type="match status" value="1"/>
</dbReference>
<gene>
    <name evidence="3" type="ORF">SAMN05421797_1011221</name>
</gene>
<dbReference type="Proteomes" id="UP000186953">
    <property type="component" value="Unassembled WGS sequence"/>
</dbReference>
<keyword evidence="2" id="KW-0812">Transmembrane</keyword>